<dbReference type="InterPro" id="IPR001806">
    <property type="entry name" value="Small_GTPase"/>
</dbReference>
<accession>A0A498HZ33</accession>
<dbReference type="SUPFAM" id="SSF52540">
    <property type="entry name" value="P-loop containing nucleoside triphosphate hydrolases"/>
    <property type="match status" value="1"/>
</dbReference>
<dbReference type="PRINTS" id="PR00449">
    <property type="entry name" value="RASTRNSFRMNG"/>
</dbReference>
<dbReference type="SMART" id="SM00173">
    <property type="entry name" value="RAS"/>
    <property type="match status" value="1"/>
</dbReference>
<dbReference type="Gene3D" id="3.40.50.300">
    <property type="entry name" value="P-loop containing nucleotide triphosphate hydrolases"/>
    <property type="match status" value="1"/>
</dbReference>
<dbReference type="SMART" id="SM00174">
    <property type="entry name" value="RHO"/>
    <property type="match status" value="1"/>
</dbReference>
<keyword evidence="5" id="KW-0238">DNA-binding</keyword>
<organism evidence="15 16">
    <name type="scientific">Malus domestica</name>
    <name type="common">Apple</name>
    <name type="synonym">Pyrus malus</name>
    <dbReference type="NCBI Taxonomy" id="3750"/>
    <lineage>
        <taxon>Eukaryota</taxon>
        <taxon>Viridiplantae</taxon>
        <taxon>Streptophyta</taxon>
        <taxon>Embryophyta</taxon>
        <taxon>Tracheophyta</taxon>
        <taxon>Spermatophyta</taxon>
        <taxon>Magnoliopsida</taxon>
        <taxon>eudicotyledons</taxon>
        <taxon>Gunneridae</taxon>
        <taxon>Pentapetalae</taxon>
        <taxon>rosids</taxon>
        <taxon>fabids</taxon>
        <taxon>Rosales</taxon>
        <taxon>Rosaceae</taxon>
        <taxon>Amygdaloideae</taxon>
        <taxon>Maleae</taxon>
        <taxon>Malus</taxon>
    </lineage>
</organism>
<dbReference type="GO" id="GO:0005634">
    <property type="term" value="C:nucleus"/>
    <property type="evidence" value="ECO:0007669"/>
    <property type="project" value="UniProtKB-SubCell"/>
</dbReference>
<name>A0A498HZ33_MALDO</name>
<dbReference type="Proteomes" id="UP000290289">
    <property type="component" value="Chromosome 14"/>
</dbReference>
<dbReference type="CDD" id="cd01868">
    <property type="entry name" value="Rab11_like"/>
    <property type="match status" value="1"/>
</dbReference>
<dbReference type="Pfam" id="PF00010">
    <property type="entry name" value="HLH"/>
    <property type="match status" value="1"/>
</dbReference>
<dbReference type="FunFam" id="3.40.50.300:FF:000274">
    <property type="entry name" value="ras-related protein RABA5a"/>
    <property type="match status" value="1"/>
</dbReference>
<evidence type="ECO:0000256" key="13">
    <source>
        <dbReference type="SAM" id="MobiDB-lite"/>
    </source>
</evidence>
<keyword evidence="6" id="KW-0342">GTP-binding</keyword>
<dbReference type="PROSITE" id="PS50888">
    <property type="entry name" value="BHLH"/>
    <property type="match status" value="1"/>
</dbReference>
<sequence>MDSNTHQPNSGMLRFRSAPSSLLANLADGGDSGLHSKNPVEGSLESERLFSRFANYSHTNDSDSWPSSFQELDDKSVVTVTKAAVPASRVSSQGGYSGMLPPHYPRQSSFNGGYGLAGSGAMEHHHTAANKSLHSTSNLVRQSSSPAGLFSNTSVQNGFPIGNWNDSSNFPENLGGMKSDQDHDGKLFSVDQSGELENRIHVLSHHLSLPKTSAEMAMEKFLQLQDSVPCKVRAKRGCATHPRSIAERVRRTRISERMRKLQELVPNMDKQTNTADMLDLAVDYIKDLQKQFKTLSDVRANCKCLNMQKQVSNRTKVARFSTTNVEGTRSCVLNKQLEFPIPRVIIVLRSFTRRTYYIDCGVENQSVWGPVAARMSNLYGDYNQKIDYVFKVVLIGDSAVGKTQLLARFARNEFSVDSKATIGVEFQTKTLVLDHKTVKAQIWDTAGQERYRAVTSAYYRGAVGAMLVYDMTKRQSFDHMARWLEELRGHADKNIVIMLIGNKCDLGSLRAVPIEDAQEFAQRENLFFMETSALEATNVETAFLMILMEIYRIMSKKPLAAGDLNSGDSGLLKGTTIIVPGPDGDGARKGGCCFSST</sequence>
<evidence type="ECO:0000256" key="5">
    <source>
        <dbReference type="ARBA" id="ARBA00023125"/>
    </source>
</evidence>
<evidence type="ECO:0000256" key="8">
    <source>
        <dbReference type="ARBA" id="ARBA00023163"/>
    </source>
</evidence>
<keyword evidence="3" id="KW-0547">Nucleotide-binding</keyword>
<evidence type="ECO:0000313" key="16">
    <source>
        <dbReference type="Proteomes" id="UP000290289"/>
    </source>
</evidence>
<dbReference type="FunFam" id="4.10.280.10:FF:000021">
    <property type="entry name" value="Transcription factor bHLH130 family"/>
    <property type="match status" value="1"/>
</dbReference>
<proteinExistence type="inferred from homology"/>
<dbReference type="GO" id="GO:0006355">
    <property type="term" value="P:regulation of DNA-templated transcription"/>
    <property type="evidence" value="ECO:0007669"/>
    <property type="project" value="UniProtKB-ARBA"/>
</dbReference>
<dbReference type="Gene3D" id="4.10.280.10">
    <property type="entry name" value="Helix-loop-helix DNA-binding domain"/>
    <property type="match status" value="1"/>
</dbReference>
<evidence type="ECO:0000256" key="3">
    <source>
        <dbReference type="ARBA" id="ARBA00022741"/>
    </source>
</evidence>
<dbReference type="GO" id="GO:0046983">
    <property type="term" value="F:protein dimerization activity"/>
    <property type="evidence" value="ECO:0007669"/>
    <property type="project" value="InterPro"/>
</dbReference>
<dbReference type="PROSITE" id="PS51421">
    <property type="entry name" value="RAS"/>
    <property type="match status" value="1"/>
</dbReference>
<dbReference type="PANTHER" id="PTHR47979">
    <property type="entry name" value="DRAB11-RELATED"/>
    <property type="match status" value="1"/>
</dbReference>
<evidence type="ECO:0000256" key="10">
    <source>
        <dbReference type="ARBA" id="ARBA00023288"/>
    </source>
</evidence>
<dbReference type="InterPro" id="IPR005225">
    <property type="entry name" value="Small_GTP-bd"/>
</dbReference>
<comment type="similarity">
    <text evidence="2">Belongs to the small GTPase superfamily. Rab family.</text>
</comment>
<dbReference type="PROSITE" id="PS51419">
    <property type="entry name" value="RAB"/>
    <property type="match status" value="1"/>
</dbReference>
<evidence type="ECO:0000256" key="11">
    <source>
        <dbReference type="ARBA" id="ARBA00023289"/>
    </source>
</evidence>
<evidence type="ECO:0000256" key="2">
    <source>
        <dbReference type="ARBA" id="ARBA00006270"/>
    </source>
</evidence>
<dbReference type="SMART" id="SM00353">
    <property type="entry name" value="HLH"/>
    <property type="match status" value="1"/>
</dbReference>
<dbReference type="STRING" id="3750.A0A498HZ33"/>
<dbReference type="SMART" id="SM00175">
    <property type="entry name" value="RAB"/>
    <property type="match status" value="1"/>
</dbReference>
<dbReference type="SMART" id="SM00177">
    <property type="entry name" value="ARF"/>
    <property type="match status" value="1"/>
</dbReference>
<evidence type="ECO:0000259" key="14">
    <source>
        <dbReference type="PROSITE" id="PS50888"/>
    </source>
</evidence>
<evidence type="ECO:0000256" key="4">
    <source>
        <dbReference type="ARBA" id="ARBA00023015"/>
    </source>
</evidence>
<dbReference type="SMART" id="SM00176">
    <property type="entry name" value="RAN"/>
    <property type="match status" value="1"/>
</dbReference>
<dbReference type="GO" id="GO:0003924">
    <property type="term" value="F:GTPase activity"/>
    <property type="evidence" value="ECO:0007669"/>
    <property type="project" value="InterPro"/>
</dbReference>
<dbReference type="SUPFAM" id="SSF47459">
    <property type="entry name" value="HLH, helix-loop-helix DNA-binding domain"/>
    <property type="match status" value="1"/>
</dbReference>
<keyword evidence="10" id="KW-0449">Lipoprotein</keyword>
<feature type="domain" description="BHLH" evidence="14">
    <location>
        <begin position="238"/>
        <end position="288"/>
    </location>
</feature>
<evidence type="ECO:0000256" key="7">
    <source>
        <dbReference type="ARBA" id="ARBA00023136"/>
    </source>
</evidence>
<protein>
    <recommendedName>
        <fullName evidence="14">BHLH domain-containing protein</fullName>
    </recommendedName>
</protein>
<evidence type="ECO:0000313" key="15">
    <source>
        <dbReference type="EMBL" id="RXH76626.1"/>
    </source>
</evidence>
<dbReference type="InterPro" id="IPR011598">
    <property type="entry name" value="bHLH_dom"/>
</dbReference>
<dbReference type="EMBL" id="RDQH01000340">
    <property type="protein sequence ID" value="RXH76626.1"/>
    <property type="molecule type" value="Genomic_DNA"/>
</dbReference>
<evidence type="ECO:0000256" key="6">
    <source>
        <dbReference type="ARBA" id="ARBA00023134"/>
    </source>
</evidence>
<keyword evidence="16" id="KW-1185">Reference proteome</keyword>
<evidence type="ECO:0000256" key="12">
    <source>
        <dbReference type="ARBA" id="ARBA00037868"/>
    </source>
</evidence>
<dbReference type="InterPro" id="IPR027417">
    <property type="entry name" value="P-loop_NTPase"/>
</dbReference>
<dbReference type="GO" id="GO:0005525">
    <property type="term" value="F:GTP binding"/>
    <property type="evidence" value="ECO:0007669"/>
    <property type="project" value="UniProtKB-KW"/>
</dbReference>
<reference evidence="15 16" key="1">
    <citation type="submission" date="2018-10" db="EMBL/GenBank/DDBJ databases">
        <title>A high-quality apple genome assembly.</title>
        <authorList>
            <person name="Hu J."/>
        </authorList>
    </citation>
    <scope>NUCLEOTIDE SEQUENCE [LARGE SCALE GENOMIC DNA]</scope>
    <source>
        <strain evidence="16">cv. HFTH1</strain>
        <tissue evidence="15">Young leaf</tissue>
    </source>
</reference>
<feature type="region of interest" description="Disordered" evidence="13">
    <location>
        <begin position="162"/>
        <end position="182"/>
    </location>
</feature>
<dbReference type="InterPro" id="IPR050209">
    <property type="entry name" value="Rab_GTPases_membrane_traffic"/>
</dbReference>
<dbReference type="InterPro" id="IPR036638">
    <property type="entry name" value="HLH_DNA-bd_sf"/>
</dbReference>
<keyword evidence="8" id="KW-0804">Transcription</keyword>
<keyword evidence="11" id="KW-0636">Prenylation</keyword>
<dbReference type="GO" id="GO:0000976">
    <property type="term" value="F:transcription cis-regulatory region binding"/>
    <property type="evidence" value="ECO:0007669"/>
    <property type="project" value="UniProtKB-ARBA"/>
</dbReference>
<evidence type="ECO:0000256" key="9">
    <source>
        <dbReference type="ARBA" id="ARBA00023242"/>
    </source>
</evidence>
<evidence type="ECO:0000256" key="1">
    <source>
        <dbReference type="ARBA" id="ARBA00004123"/>
    </source>
</evidence>
<keyword evidence="4" id="KW-0805">Transcription regulation</keyword>
<comment type="caution">
    <text evidence="15">The sequence shown here is derived from an EMBL/GenBank/DDBJ whole genome shotgun (WGS) entry which is preliminary data.</text>
</comment>
<dbReference type="AlphaFoldDB" id="A0A498HZ33"/>
<comment type="subcellular location">
    <subcellularLocation>
        <location evidence="12">Endomembrane system</location>
        <topology evidence="12">Lipid-anchor</topology>
    </subcellularLocation>
    <subcellularLocation>
        <location evidence="1">Nucleus</location>
    </subcellularLocation>
</comment>
<dbReference type="PROSITE" id="PS51420">
    <property type="entry name" value="RHO"/>
    <property type="match status" value="1"/>
</dbReference>
<dbReference type="NCBIfam" id="TIGR00231">
    <property type="entry name" value="small_GTP"/>
    <property type="match status" value="1"/>
</dbReference>
<dbReference type="Pfam" id="PF00071">
    <property type="entry name" value="Ras"/>
    <property type="match status" value="1"/>
</dbReference>
<dbReference type="GO" id="GO:0012505">
    <property type="term" value="C:endomembrane system"/>
    <property type="evidence" value="ECO:0007669"/>
    <property type="project" value="UniProtKB-SubCell"/>
</dbReference>
<keyword evidence="7" id="KW-0472">Membrane</keyword>
<gene>
    <name evidence="15" type="ORF">DVH24_019514</name>
</gene>
<keyword evidence="9" id="KW-0539">Nucleus</keyword>